<dbReference type="RefSeq" id="WP_197548149.1">
    <property type="nucleotide sequence ID" value="NZ_CP063164.1"/>
</dbReference>
<keyword evidence="1" id="KW-0812">Transmembrane</keyword>
<name>A0A7M1S208_9BACT</name>
<feature type="transmembrane region" description="Helical" evidence="1">
    <location>
        <begin position="58"/>
        <end position="78"/>
    </location>
</feature>
<keyword evidence="1" id="KW-0472">Membrane</keyword>
<evidence type="ECO:0000313" key="2">
    <source>
        <dbReference type="EMBL" id="QOR61475.1"/>
    </source>
</evidence>
<dbReference type="Proteomes" id="UP000595074">
    <property type="component" value="Chromosome"/>
</dbReference>
<dbReference type="InterPro" id="IPR014509">
    <property type="entry name" value="YjdF-like"/>
</dbReference>
<gene>
    <name evidence="2" type="ORF">IMZ28_08525</name>
</gene>
<protein>
    <submittedName>
        <fullName evidence="2">DUF2238 domain-containing protein</fullName>
    </submittedName>
</protein>
<sequence>MPRSHKIVYTLYIVVWVIMAINPKYREDWLLENILVFIVFPLVVWMDHKHRYTLTSIIFLLIFASLHSLGSHFTYAEMEYFDTITQFFGFERNHFDRVVHFLFGLLVFRILFEMTTAGITHIKKALFFVFILIIAVSALYEILEWLAMIVFHPELGIAFMGTQGDIWDGHKDTVAAMIGASVNLFFYKSYKKLFRSKV</sequence>
<feature type="transmembrane region" description="Helical" evidence="1">
    <location>
        <begin position="173"/>
        <end position="190"/>
    </location>
</feature>
<feature type="transmembrane region" description="Helical" evidence="1">
    <location>
        <begin position="29"/>
        <end position="46"/>
    </location>
</feature>
<dbReference type="InterPro" id="IPR058534">
    <property type="entry name" value="YjdF"/>
</dbReference>
<keyword evidence="1" id="KW-1133">Transmembrane helix</keyword>
<feature type="transmembrane region" description="Helical" evidence="1">
    <location>
        <begin position="98"/>
        <end position="119"/>
    </location>
</feature>
<keyword evidence="3" id="KW-1185">Reference proteome</keyword>
<feature type="transmembrane region" description="Helical" evidence="1">
    <location>
        <begin position="126"/>
        <end position="153"/>
    </location>
</feature>
<feature type="transmembrane region" description="Helical" evidence="1">
    <location>
        <begin position="7"/>
        <end position="23"/>
    </location>
</feature>
<dbReference type="AlphaFoldDB" id="A0A7M1S208"/>
<evidence type="ECO:0000313" key="3">
    <source>
        <dbReference type="Proteomes" id="UP000595074"/>
    </source>
</evidence>
<dbReference type="Pfam" id="PF09997">
    <property type="entry name" value="DUF2238"/>
    <property type="match status" value="1"/>
</dbReference>
<accession>A0A7M1S208</accession>
<dbReference type="KEGG" id="sinu:IMZ28_08525"/>
<dbReference type="PIRSF" id="PIRSF020606">
    <property type="entry name" value="UCP020606"/>
    <property type="match status" value="1"/>
</dbReference>
<reference evidence="2 3" key="1">
    <citation type="submission" date="2020-10" db="EMBL/GenBank/DDBJ databases">
        <title>The genome of sulfurovum sp.</title>
        <authorList>
            <person name="Xie S."/>
            <person name="Shao Z."/>
            <person name="Jiang L."/>
        </authorList>
    </citation>
    <scope>NUCLEOTIDE SEQUENCE [LARGE SCALE GENOMIC DNA]</scope>
    <source>
        <strain evidence="2 3">ST-419</strain>
    </source>
</reference>
<proteinExistence type="predicted"/>
<evidence type="ECO:0000256" key="1">
    <source>
        <dbReference type="SAM" id="Phobius"/>
    </source>
</evidence>
<organism evidence="2 3">
    <name type="scientific">Sulfurovum indicum</name>
    <dbReference type="NCBI Taxonomy" id="2779528"/>
    <lineage>
        <taxon>Bacteria</taxon>
        <taxon>Pseudomonadati</taxon>
        <taxon>Campylobacterota</taxon>
        <taxon>Epsilonproteobacteria</taxon>
        <taxon>Campylobacterales</taxon>
        <taxon>Sulfurovaceae</taxon>
        <taxon>Sulfurovum</taxon>
    </lineage>
</organism>
<dbReference type="EMBL" id="CP063164">
    <property type="protein sequence ID" value="QOR61475.1"/>
    <property type="molecule type" value="Genomic_DNA"/>
</dbReference>